<evidence type="ECO:0000256" key="3">
    <source>
        <dbReference type="ARBA" id="ARBA00022692"/>
    </source>
</evidence>
<feature type="transmembrane region" description="Helical" evidence="6">
    <location>
        <begin position="212"/>
        <end position="229"/>
    </location>
</feature>
<feature type="transmembrane region" description="Helical" evidence="6">
    <location>
        <begin position="357"/>
        <end position="378"/>
    </location>
</feature>
<feature type="transmembrane region" description="Helical" evidence="6">
    <location>
        <begin position="440"/>
        <end position="462"/>
    </location>
</feature>
<dbReference type="Pfam" id="PF01943">
    <property type="entry name" value="Polysacc_synt"/>
    <property type="match status" value="1"/>
</dbReference>
<dbReference type="PANTHER" id="PTHR30250:SF11">
    <property type="entry name" value="O-ANTIGEN TRANSPORTER-RELATED"/>
    <property type="match status" value="1"/>
</dbReference>
<dbReference type="PANTHER" id="PTHR30250">
    <property type="entry name" value="PST FAMILY PREDICTED COLANIC ACID TRANSPORTER"/>
    <property type="match status" value="1"/>
</dbReference>
<feature type="transmembrane region" description="Helical" evidence="6">
    <location>
        <begin position="184"/>
        <end position="200"/>
    </location>
</feature>
<keyword evidence="4 6" id="KW-1133">Transmembrane helix</keyword>
<keyword evidence="3 6" id="KW-0812">Transmembrane</keyword>
<feature type="transmembrane region" description="Helical" evidence="6">
    <location>
        <begin position="413"/>
        <end position="434"/>
    </location>
</feature>
<evidence type="ECO:0000256" key="2">
    <source>
        <dbReference type="ARBA" id="ARBA00022475"/>
    </source>
</evidence>
<keyword evidence="8" id="KW-1185">Reference proteome</keyword>
<evidence type="ECO:0000256" key="4">
    <source>
        <dbReference type="ARBA" id="ARBA00022989"/>
    </source>
</evidence>
<dbReference type="InterPro" id="IPR050833">
    <property type="entry name" value="Poly_Biosynth_Transport"/>
</dbReference>
<dbReference type="InterPro" id="IPR002797">
    <property type="entry name" value="Polysacc_synth"/>
</dbReference>
<proteinExistence type="predicted"/>
<keyword evidence="2" id="KW-1003">Cell membrane</keyword>
<feature type="transmembrane region" description="Helical" evidence="6">
    <location>
        <begin position="79"/>
        <end position="103"/>
    </location>
</feature>
<feature type="transmembrane region" description="Helical" evidence="6">
    <location>
        <begin position="46"/>
        <end position="67"/>
    </location>
</feature>
<dbReference type="RefSeq" id="WP_013049106.1">
    <property type="nucleotide sequence ID" value="NC_014011.1"/>
</dbReference>
<evidence type="ECO:0000313" key="8">
    <source>
        <dbReference type="Proteomes" id="UP000002366"/>
    </source>
</evidence>
<dbReference type="STRING" id="572547.Amico_1730"/>
<feature type="transmembrane region" description="Helical" evidence="6">
    <location>
        <begin position="115"/>
        <end position="138"/>
    </location>
</feature>
<comment type="subcellular location">
    <subcellularLocation>
        <location evidence="1">Cell membrane</location>
        <topology evidence="1">Multi-pass membrane protein</topology>
    </subcellularLocation>
</comment>
<keyword evidence="5 6" id="KW-0472">Membrane</keyword>
<dbReference type="KEGG" id="aco:Amico_1730"/>
<name>D5EH12_AMICL</name>
<dbReference type="AlphaFoldDB" id="D5EH12"/>
<evidence type="ECO:0000256" key="6">
    <source>
        <dbReference type="SAM" id="Phobius"/>
    </source>
</evidence>
<evidence type="ECO:0000313" key="7">
    <source>
        <dbReference type="EMBL" id="ADE57844.1"/>
    </source>
</evidence>
<evidence type="ECO:0000256" key="5">
    <source>
        <dbReference type="ARBA" id="ARBA00023136"/>
    </source>
</evidence>
<gene>
    <name evidence="7" type="ordered locus">Amico_1730</name>
</gene>
<organism evidence="7 8">
    <name type="scientific">Aminobacterium colombiense (strain DSM 12261 / ALA-1)</name>
    <dbReference type="NCBI Taxonomy" id="572547"/>
    <lineage>
        <taxon>Bacteria</taxon>
        <taxon>Thermotogati</taxon>
        <taxon>Synergistota</taxon>
        <taxon>Synergistia</taxon>
        <taxon>Synergistales</taxon>
        <taxon>Aminobacteriaceae</taxon>
        <taxon>Aminobacterium</taxon>
    </lineage>
</organism>
<dbReference type="OrthoDB" id="6017905at2"/>
<reference evidence="7 8" key="1">
    <citation type="journal article" date="2010" name="Stand. Genomic Sci.">
        <title>Complete genome sequence of Aminobacterium colombiense type strain (ALA-1).</title>
        <authorList>
            <person name="Chertkov O."/>
            <person name="Sikorski J."/>
            <person name="Brambilla E."/>
            <person name="Lapidus A."/>
            <person name="Copeland A."/>
            <person name="Glavina Del Rio T."/>
            <person name="Nolan M."/>
            <person name="Lucas S."/>
            <person name="Tice H."/>
            <person name="Cheng J.F."/>
            <person name="Han C."/>
            <person name="Detter J.C."/>
            <person name="Bruce D."/>
            <person name="Tapia R."/>
            <person name="Goodwin L."/>
            <person name="Pitluck S."/>
            <person name="Liolios K."/>
            <person name="Ivanova N."/>
            <person name="Mavromatis K."/>
            <person name="Ovchinnikova G."/>
            <person name="Pati A."/>
            <person name="Chen A."/>
            <person name="Palaniappan K."/>
            <person name="Land M."/>
            <person name="Hauser L."/>
            <person name="Chang Y.J."/>
            <person name="Jeffries C.D."/>
            <person name="Spring S."/>
            <person name="Rohde M."/>
            <person name="Goker M."/>
            <person name="Bristow J."/>
            <person name="Eisen J.A."/>
            <person name="Markowitz V."/>
            <person name="Hugenholtz P."/>
            <person name="Kyrpides N.C."/>
            <person name="Klenk H.P."/>
        </authorList>
    </citation>
    <scope>NUCLEOTIDE SEQUENCE [LARGE SCALE GENOMIC DNA]</scope>
    <source>
        <strain evidence="8">DSM 12261 / ALA-1</strain>
    </source>
</reference>
<feature type="transmembrane region" description="Helical" evidence="6">
    <location>
        <begin position="12"/>
        <end position="34"/>
    </location>
</feature>
<protein>
    <submittedName>
        <fullName evidence="7">Polysaccharide biosynthesis protein</fullName>
    </submittedName>
</protein>
<dbReference type="HOGENOM" id="CLU_022017_7_5_0"/>
<feature type="transmembrane region" description="Helical" evidence="6">
    <location>
        <begin position="384"/>
        <end position="406"/>
    </location>
</feature>
<sequence>MESVSVFIKRFLAFLVGPIVAAGISFVIVPLATWMVSPEEFGKASMYTLAMSLLSLIIYLGFDHAFVREFYDTENKRHLFMNSISLPINLSLLCSFLGLIFWRDISLWLYGRSEWLASLCLVLAFPFTIVERFNLLAIRMEEKAKLYSRLMILRQAIRAPFLLCGVYYVRSFVGIVLAEAISQIVFSLFSVLVSRVYWTIHFNIDCTLLKKLLKYGLPFLPASFLMWLFNGMDKIALRYWSSFDEIGLYAAAFKVVSVLLIFNGAFCAFWAPTAFRWYEEKVPVEKFDKVGEFLCFFMTAIGFLLIAFRKYIILILSSSYQRAADVMPFLIFIPVMYTISEVTVVGINFMKRTELHIISALASFVTNFIGNYLLVPILGAQGAAISTGISYIVFFWCRTLSSMYVWKPIKIRCYFINILLLFSFIVFTVLNSFFVKEGVFIVWLFYNRKTINSIMLYVVLFFKNRKLKIS</sequence>
<accession>D5EH12</accession>
<feature type="transmembrane region" description="Helical" evidence="6">
    <location>
        <begin position="159"/>
        <end position="178"/>
    </location>
</feature>
<dbReference type="GO" id="GO:0005886">
    <property type="term" value="C:plasma membrane"/>
    <property type="evidence" value="ECO:0007669"/>
    <property type="project" value="UniProtKB-SubCell"/>
</dbReference>
<dbReference type="Proteomes" id="UP000002366">
    <property type="component" value="Chromosome"/>
</dbReference>
<feature type="transmembrane region" description="Helical" evidence="6">
    <location>
        <begin position="249"/>
        <end position="272"/>
    </location>
</feature>
<evidence type="ECO:0000256" key="1">
    <source>
        <dbReference type="ARBA" id="ARBA00004651"/>
    </source>
</evidence>
<dbReference type="eggNOG" id="COG2244">
    <property type="taxonomic scope" value="Bacteria"/>
</dbReference>
<feature type="transmembrane region" description="Helical" evidence="6">
    <location>
        <begin position="293"/>
        <end position="317"/>
    </location>
</feature>
<dbReference type="EMBL" id="CP001997">
    <property type="protein sequence ID" value="ADE57844.1"/>
    <property type="molecule type" value="Genomic_DNA"/>
</dbReference>
<feature type="transmembrane region" description="Helical" evidence="6">
    <location>
        <begin position="329"/>
        <end position="350"/>
    </location>
</feature>